<dbReference type="PROSITE" id="PS00198">
    <property type="entry name" value="4FE4S_FER_1"/>
    <property type="match status" value="1"/>
</dbReference>
<dbReference type="InterPro" id="IPR017896">
    <property type="entry name" value="4Fe4S_Fe-S-bd"/>
</dbReference>
<gene>
    <name evidence="6" type="ORF">H7849_08505</name>
</gene>
<protein>
    <submittedName>
        <fullName evidence="6">Ferredoxin family protein</fullName>
    </submittedName>
</protein>
<dbReference type="KEGG" id="adin:H7849_08505"/>
<feature type="domain" description="4Fe-4S ferredoxin-type" evidence="5">
    <location>
        <begin position="15"/>
        <end position="44"/>
    </location>
</feature>
<sequence length="99" mass="11033">MARLPSECLPEDGTVLPVIDRNRCDGEQDCVAVCPFKVFAMQRITALDLAMLPVAPRKAHQLIGKWQAFTIRAEACHACNLCVVACPEDAIRLVRQRKE</sequence>
<dbReference type="PANTHER" id="PTHR43687:SF1">
    <property type="entry name" value="FERREDOXIN III"/>
    <property type="match status" value="1"/>
</dbReference>
<dbReference type="EMBL" id="CP060394">
    <property type="protein sequence ID" value="QNI33931.1"/>
    <property type="molecule type" value="Genomic_DNA"/>
</dbReference>
<name>A0A7G8BN11_9BACT</name>
<keyword evidence="1" id="KW-0004">4Fe-4S</keyword>
<dbReference type="PANTHER" id="PTHR43687">
    <property type="entry name" value="ADENYLYLSULFATE REDUCTASE, BETA SUBUNIT"/>
    <property type="match status" value="1"/>
</dbReference>
<evidence type="ECO:0000256" key="1">
    <source>
        <dbReference type="ARBA" id="ARBA00022485"/>
    </source>
</evidence>
<dbReference type="Proteomes" id="UP000515312">
    <property type="component" value="Chromosome"/>
</dbReference>
<keyword evidence="7" id="KW-1185">Reference proteome</keyword>
<feature type="domain" description="4Fe-4S ferredoxin-type" evidence="5">
    <location>
        <begin position="67"/>
        <end position="96"/>
    </location>
</feature>
<dbReference type="PROSITE" id="PS51379">
    <property type="entry name" value="4FE4S_FER_2"/>
    <property type="match status" value="2"/>
</dbReference>
<dbReference type="InterPro" id="IPR050572">
    <property type="entry name" value="Fe-S_Ferredoxin"/>
</dbReference>
<keyword evidence="4" id="KW-0411">Iron-sulfur</keyword>
<evidence type="ECO:0000313" key="7">
    <source>
        <dbReference type="Proteomes" id="UP000515312"/>
    </source>
</evidence>
<dbReference type="SUPFAM" id="SSF54862">
    <property type="entry name" value="4Fe-4S ferredoxins"/>
    <property type="match status" value="1"/>
</dbReference>
<dbReference type="InterPro" id="IPR017900">
    <property type="entry name" value="4Fe4S_Fe_S_CS"/>
</dbReference>
<evidence type="ECO:0000256" key="2">
    <source>
        <dbReference type="ARBA" id="ARBA00022723"/>
    </source>
</evidence>
<dbReference type="AlphaFoldDB" id="A0A7G8BN11"/>
<dbReference type="Gene3D" id="3.30.70.20">
    <property type="match status" value="2"/>
</dbReference>
<dbReference type="GO" id="GO:0046872">
    <property type="term" value="F:metal ion binding"/>
    <property type="evidence" value="ECO:0007669"/>
    <property type="project" value="UniProtKB-KW"/>
</dbReference>
<keyword evidence="2" id="KW-0479">Metal-binding</keyword>
<evidence type="ECO:0000313" key="6">
    <source>
        <dbReference type="EMBL" id="QNI33931.1"/>
    </source>
</evidence>
<proteinExistence type="predicted"/>
<evidence type="ECO:0000259" key="5">
    <source>
        <dbReference type="PROSITE" id="PS51379"/>
    </source>
</evidence>
<accession>A0A7G8BN11</accession>
<evidence type="ECO:0000256" key="3">
    <source>
        <dbReference type="ARBA" id="ARBA00023004"/>
    </source>
</evidence>
<keyword evidence="3" id="KW-0408">Iron</keyword>
<dbReference type="RefSeq" id="WP_186745683.1">
    <property type="nucleotide sequence ID" value="NZ_CP060394.1"/>
</dbReference>
<organism evidence="6 7">
    <name type="scientific">Alloacidobacterium dinghuense</name>
    <dbReference type="NCBI Taxonomy" id="2763107"/>
    <lineage>
        <taxon>Bacteria</taxon>
        <taxon>Pseudomonadati</taxon>
        <taxon>Acidobacteriota</taxon>
        <taxon>Terriglobia</taxon>
        <taxon>Terriglobales</taxon>
        <taxon>Acidobacteriaceae</taxon>
        <taxon>Alloacidobacterium</taxon>
    </lineage>
</organism>
<reference evidence="6 7" key="1">
    <citation type="submission" date="2020-08" db="EMBL/GenBank/DDBJ databases">
        <title>Edaphobacter telluris sp. nov. and Acidobacterium dinghuensis sp. nov., two acidobacteria isolated from forest soil.</title>
        <authorList>
            <person name="Fu J."/>
            <person name="Qiu L."/>
        </authorList>
    </citation>
    <scope>NUCLEOTIDE SEQUENCE [LARGE SCALE GENOMIC DNA]</scope>
    <source>
        <strain evidence="6">4Y35</strain>
    </source>
</reference>
<dbReference type="Pfam" id="PF00037">
    <property type="entry name" value="Fer4"/>
    <property type="match status" value="1"/>
</dbReference>
<evidence type="ECO:0000256" key="4">
    <source>
        <dbReference type="ARBA" id="ARBA00023014"/>
    </source>
</evidence>
<dbReference type="GO" id="GO:0051539">
    <property type="term" value="F:4 iron, 4 sulfur cluster binding"/>
    <property type="evidence" value="ECO:0007669"/>
    <property type="project" value="UniProtKB-KW"/>
</dbReference>